<name>A0A9W9W605_9EURO</name>
<evidence type="ECO:0000313" key="2">
    <source>
        <dbReference type="Proteomes" id="UP001147747"/>
    </source>
</evidence>
<dbReference type="GO" id="GO:0072330">
    <property type="term" value="P:monocarboxylic acid biosynthetic process"/>
    <property type="evidence" value="ECO:0007669"/>
    <property type="project" value="UniProtKB-ARBA"/>
</dbReference>
<dbReference type="AlphaFoldDB" id="A0A9W9W605"/>
<dbReference type="OrthoDB" id="5086500at2759"/>
<dbReference type="InterPro" id="IPR029058">
    <property type="entry name" value="AB_hydrolase_fold"/>
</dbReference>
<gene>
    <name evidence="1" type="ORF">N7509_003995</name>
</gene>
<proteinExistence type="predicted"/>
<sequence>MKTPWKQTSLGRRAPRFMCKINFPGTPVTAGPKEERPLLRDAMRGACPAYEEPQQPMKKRIHVDALHVDILNNKDFDLKVLVEPTIEEHMTEKDIIDIVAVHGLGAHPGETWAYRNPETKVAVCNWLKDEGMLRQEVPNARIMQFGYGAKWFGSSAEQPTKTLPPKENTLQDYARPLIIIAHSFGGLPVIHALRRSRDDPDKWGNTFQFTSGLVLFGVPFRGRDGPSVKKWVKNIKKYHKDPNVQIWSETMSTSIPGSQYLGELLSQYTETRVDHPIPVSCFWELDPSPVGKVWGDQNPNLVGHLTVFFHNYISMLSDI</sequence>
<reference evidence="1" key="2">
    <citation type="journal article" date="2023" name="IMA Fungus">
        <title>Comparative genomic study of the Penicillium genus elucidates a diverse pangenome and 15 lateral gene transfer events.</title>
        <authorList>
            <person name="Petersen C."/>
            <person name="Sorensen T."/>
            <person name="Nielsen M.R."/>
            <person name="Sondergaard T.E."/>
            <person name="Sorensen J.L."/>
            <person name="Fitzpatrick D.A."/>
            <person name="Frisvad J.C."/>
            <person name="Nielsen K.L."/>
        </authorList>
    </citation>
    <scope>NUCLEOTIDE SEQUENCE</scope>
    <source>
        <strain evidence="1">IBT 29677</strain>
    </source>
</reference>
<dbReference type="PANTHER" id="PTHR48182:SF3">
    <property type="entry name" value="DUF676 DOMAIN-CONTAINING PROTEIN"/>
    <property type="match status" value="1"/>
</dbReference>
<accession>A0A9W9W605</accession>
<evidence type="ECO:0008006" key="3">
    <source>
        <dbReference type="Google" id="ProtNLM"/>
    </source>
</evidence>
<dbReference type="EMBL" id="JAPZBU010000005">
    <property type="protein sequence ID" value="KAJ5404124.1"/>
    <property type="molecule type" value="Genomic_DNA"/>
</dbReference>
<keyword evidence="2" id="KW-1185">Reference proteome</keyword>
<comment type="caution">
    <text evidence="1">The sequence shown here is derived from an EMBL/GenBank/DDBJ whole genome shotgun (WGS) entry which is preliminary data.</text>
</comment>
<dbReference type="PANTHER" id="PTHR48182">
    <property type="entry name" value="PROTEIN SERAC1"/>
    <property type="match status" value="1"/>
</dbReference>
<dbReference type="GeneID" id="81367612"/>
<organism evidence="1 2">
    <name type="scientific">Penicillium cosmopolitanum</name>
    <dbReference type="NCBI Taxonomy" id="1131564"/>
    <lineage>
        <taxon>Eukaryota</taxon>
        <taxon>Fungi</taxon>
        <taxon>Dikarya</taxon>
        <taxon>Ascomycota</taxon>
        <taxon>Pezizomycotina</taxon>
        <taxon>Eurotiomycetes</taxon>
        <taxon>Eurotiomycetidae</taxon>
        <taxon>Eurotiales</taxon>
        <taxon>Aspergillaceae</taxon>
        <taxon>Penicillium</taxon>
    </lineage>
</organism>
<reference evidence="1" key="1">
    <citation type="submission" date="2022-12" db="EMBL/GenBank/DDBJ databases">
        <authorList>
            <person name="Petersen C."/>
        </authorList>
    </citation>
    <scope>NUCLEOTIDE SEQUENCE</scope>
    <source>
        <strain evidence="1">IBT 29677</strain>
    </source>
</reference>
<dbReference type="Gene3D" id="3.40.50.1820">
    <property type="entry name" value="alpha/beta hydrolase"/>
    <property type="match status" value="1"/>
</dbReference>
<dbReference type="RefSeq" id="XP_056491366.1">
    <property type="nucleotide sequence ID" value="XM_056628632.1"/>
</dbReference>
<protein>
    <recommendedName>
        <fullName evidence="3">DUF676 domain-containing protein</fullName>
    </recommendedName>
</protein>
<dbReference type="GO" id="GO:0017000">
    <property type="term" value="P:antibiotic biosynthetic process"/>
    <property type="evidence" value="ECO:0007669"/>
    <property type="project" value="UniProtKB-ARBA"/>
</dbReference>
<dbReference type="InterPro" id="IPR052374">
    <property type="entry name" value="SERAC1"/>
</dbReference>
<dbReference type="SUPFAM" id="SSF53474">
    <property type="entry name" value="alpha/beta-Hydrolases"/>
    <property type="match status" value="1"/>
</dbReference>
<evidence type="ECO:0000313" key="1">
    <source>
        <dbReference type="EMBL" id="KAJ5404124.1"/>
    </source>
</evidence>
<dbReference type="Proteomes" id="UP001147747">
    <property type="component" value="Unassembled WGS sequence"/>
</dbReference>